<organism evidence="1">
    <name type="scientific">Streptomyces pristinaespiralis</name>
    <dbReference type="NCBI Taxonomy" id="38300"/>
    <lineage>
        <taxon>Bacteria</taxon>
        <taxon>Bacillati</taxon>
        <taxon>Actinomycetota</taxon>
        <taxon>Actinomycetes</taxon>
        <taxon>Kitasatosporales</taxon>
        <taxon>Streptomycetaceae</taxon>
        <taxon>Streptomyces</taxon>
    </lineage>
</organism>
<dbReference type="InterPro" id="IPR017517">
    <property type="entry name" value="Maleyloyr_isom"/>
</dbReference>
<dbReference type="PATRIC" id="fig|38300.4.peg.3495"/>
<dbReference type="GeneID" id="97235642"/>
<name>A0A0M4DSK4_STRPR</name>
<dbReference type="GO" id="GO:0046872">
    <property type="term" value="F:metal ion binding"/>
    <property type="evidence" value="ECO:0007669"/>
    <property type="project" value="InterPro"/>
</dbReference>
<dbReference type="InterPro" id="IPR017520">
    <property type="entry name" value="CHP03086"/>
</dbReference>
<dbReference type="SUPFAM" id="SSF109854">
    <property type="entry name" value="DinB/YfiT-like putative metalloenzymes"/>
    <property type="match status" value="1"/>
</dbReference>
<dbReference type="OrthoDB" id="5185819at2"/>
<dbReference type="Proteomes" id="UP000060513">
    <property type="component" value="Chromosome"/>
</dbReference>
<evidence type="ECO:0000313" key="1">
    <source>
        <dbReference type="EMBL" id="ALC21632.1"/>
    </source>
</evidence>
<dbReference type="NCBIfam" id="TIGR03086">
    <property type="entry name" value="TIGR03086 family metal-binding protein"/>
    <property type="match status" value="1"/>
</dbReference>
<dbReference type="EMBL" id="CP011340">
    <property type="protein sequence ID" value="ALC21632.1"/>
    <property type="molecule type" value="Genomic_DNA"/>
</dbReference>
<protein>
    <submittedName>
        <fullName evidence="1">MDMPI_N domain containing protein</fullName>
    </submittedName>
</protein>
<dbReference type="InterPro" id="IPR024344">
    <property type="entry name" value="MDMPI_metal-binding"/>
</dbReference>
<dbReference type="STRING" id="38300.SPRI_3326"/>
<reference evidence="1 2" key="1">
    <citation type="submission" date="2015-08" db="EMBL/GenBank/DDBJ databases">
        <title>Genome sequence of the pristinamycin over-producing bacterium Streptomyces pristinaespiralis HCCB10218.</title>
        <authorList>
            <person name="Tian J."/>
            <person name="Yang J."/>
            <person name="Li L."/>
            <person name="Ruan L."/>
            <person name="Wei W."/>
            <person name="Zheng G."/>
            <person name="Wei Z."/>
            <person name="Yang S."/>
            <person name="Ge M."/>
            <person name="Jiang W."/>
            <person name="Lu Y."/>
        </authorList>
    </citation>
    <scope>NUCLEOTIDE SEQUENCE [LARGE SCALE GENOMIC DNA]</scope>
    <source>
        <strain evidence="1 2">HCCB 10218</strain>
    </source>
</reference>
<dbReference type="NCBIfam" id="TIGR03083">
    <property type="entry name" value="maleylpyruvate isomerase family mycothiol-dependent enzyme"/>
    <property type="match status" value="1"/>
</dbReference>
<dbReference type="Pfam" id="PF11716">
    <property type="entry name" value="MDMPI_N"/>
    <property type="match status" value="1"/>
</dbReference>
<dbReference type="InterPro" id="IPR034660">
    <property type="entry name" value="DinB/YfiT-like"/>
</dbReference>
<dbReference type="AlphaFoldDB" id="A0A0M4DSK4"/>
<gene>
    <name evidence="1" type="ORF">SPRI_3326</name>
</gene>
<proteinExistence type="predicted"/>
<dbReference type="KEGG" id="spri:SPRI_3326"/>
<evidence type="ECO:0000313" key="2">
    <source>
        <dbReference type="Proteomes" id="UP000060513"/>
    </source>
</evidence>
<accession>A0A0M4DSK4</accession>
<sequence>MTKPLSELLAAAAERSVPVVCGITDEQLGHPTPCSEYDVRGLTNHLFHVMVNFQFLAAKKEADFSATPDYVGQGDWRAAFEKETAALVKAWAEPGAEEGTSGAMGLPAATVGRMALDDLTVHAWDLARATGQDYTPDPVVVAEAFRSCEELAPTGRKMGAFGEEFPLPDGGAGASDLDRLLALIGRDPGWQRP</sequence>
<dbReference type="RefSeq" id="WP_053557040.1">
    <property type="nucleotide sequence ID" value="NZ_CP011340.1"/>
</dbReference>